<organism evidence="1 2">
    <name type="scientific">Sulfuricurvum kujiense</name>
    <dbReference type="NCBI Taxonomy" id="148813"/>
    <lineage>
        <taxon>Bacteria</taxon>
        <taxon>Pseudomonadati</taxon>
        <taxon>Campylobacterota</taxon>
        <taxon>Epsilonproteobacteria</taxon>
        <taxon>Campylobacterales</taxon>
        <taxon>Sulfurimonadaceae</taxon>
        <taxon>Sulfuricurvum</taxon>
    </lineage>
</organism>
<proteinExistence type="predicted"/>
<gene>
    <name evidence="1" type="ORF">CFH83_11000</name>
</gene>
<dbReference type="EMBL" id="DLUI01000160">
    <property type="protein sequence ID" value="DAB37442.1"/>
    <property type="molecule type" value="Genomic_DNA"/>
</dbReference>
<evidence type="ECO:0008006" key="3">
    <source>
        <dbReference type="Google" id="ProtNLM"/>
    </source>
</evidence>
<sequence>MIVAIPLDARERVYHNNPCACTKFSLYEVSGDRKDIRYRYIETKLNPWERYSGNMVLDPKMKACECESTLAKNPYHISEHYALLEVIGKSNILIVDQYCLNTLFAMKNVGIKLHKIPPFIKTAAHAIEHFVIASEIAEHLRYVHPA</sequence>
<dbReference type="RefSeq" id="WP_294893550.1">
    <property type="nucleotide sequence ID" value="NZ_DLUI01000160.1"/>
</dbReference>
<dbReference type="Proteomes" id="UP000228859">
    <property type="component" value="Unassembled WGS sequence"/>
</dbReference>
<evidence type="ECO:0000313" key="2">
    <source>
        <dbReference type="Proteomes" id="UP000228859"/>
    </source>
</evidence>
<dbReference type="AlphaFoldDB" id="A0A2D3W7W4"/>
<evidence type="ECO:0000313" key="1">
    <source>
        <dbReference type="EMBL" id="DAB37442.1"/>
    </source>
</evidence>
<reference evidence="1 2" key="1">
    <citation type="journal article" date="2017" name="Front. Microbiol.">
        <title>Comparative Genomic Analysis of the Class Epsilonproteobacteria and Proposed Reclassification to Epsilonbacteraeota (phyl. nov.).</title>
        <authorList>
            <person name="Waite D.W."/>
            <person name="Vanwonterghem I."/>
            <person name="Rinke C."/>
            <person name="Parks D.H."/>
            <person name="Zhang Y."/>
            <person name="Takai K."/>
            <person name="Sievert S.M."/>
            <person name="Simon J."/>
            <person name="Campbell B.J."/>
            <person name="Hanson T.E."/>
            <person name="Woyke T."/>
            <person name="Klotz M.G."/>
            <person name="Hugenholtz P."/>
        </authorList>
    </citation>
    <scope>NUCLEOTIDE SEQUENCE [LARGE SCALE GENOMIC DNA]</scope>
    <source>
        <strain evidence="1">UBA12443</strain>
    </source>
</reference>
<accession>A0A2D3W7W4</accession>
<protein>
    <recommendedName>
        <fullName evidence="3">Dinitrogenase iron-molybdenum cofactor biosynthesis domain-containing protein</fullName>
    </recommendedName>
</protein>
<name>A0A2D3W7W4_9BACT</name>
<comment type="caution">
    <text evidence="1">The sequence shown here is derived from an EMBL/GenBank/DDBJ whole genome shotgun (WGS) entry which is preliminary data.</text>
</comment>